<reference evidence="1" key="1">
    <citation type="submission" date="2017-12" db="EMBL/GenBank/DDBJ databases">
        <title>Gene loss provides genomic basis for host adaptation in cereal stripe rust fungi.</title>
        <authorList>
            <person name="Xia C."/>
        </authorList>
    </citation>
    <scope>NUCLEOTIDE SEQUENCE [LARGE SCALE GENOMIC DNA]</scope>
    <source>
        <strain evidence="1">93-210</strain>
    </source>
</reference>
<name>A0A2S4W2Q9_9BASI</name>
<comment type="caution">
    <text evidence="1">The sequence shown here is derived from an EMBL/GenBank/DDBJ whole genome shotgun (WGS) entry which is preliminary data.</text>
</comment>
<organism evidence="1 2">
    <name type="scientific">Puccinia striiformis</name>
    <dbReference type="NCBI Taxonomy" id="27350"/>
    <lineage>
        <taxon>Eukaryota</taxon>
        <taxon>Fungi</taxon>
        <taxon>Dikarya</taxon>
        <taxon>Basidiomycota</taxon>
        <taxon>Pucciniomycotina</taxon>
        <taxon>Pucciniomycetes</taxon>
        <taxon>Pucciniales</taxon>
        <taxon>Pucciniaceae</taxon>
        <taxon>Puccinia</taxon>
    </lineage>
</organism>
<proteinExistence type="predicted"/>
<keyword evidence="2" id="KW-1185">Reference proteome</keyword>
<dbReference type="EMBL" id="PKSL01000009">
    <property type="protein sequence ID" value="POW16054.1"/>
    <property type="molecule type" value="Genomic_DNA"/>
</dbReference>
<dbReference type="Proteomes" id="UP000239156">
    <property type="component" value="Unassembled WGS sequence"/>
</dbReference>
<evidence type="ECO:0000313" key="1">
    <source>
        <dbReference type="EMBL" id="POW16054.1"/>
    </source>
</evidence>
<sequence>MLDKSKVHTVINTDKWEHYLQQDHVNSDDYPHQAFLPLPAHKSLSKSDATFTRVPADSLPKIFYKIYRIAHCTFYLLNNAHEGPSRSERDVAPSLVGVVEILCSKRSHRYTPMSPRSSSSSGCIEMRILTSVLIILTRPAFLCTAEVEYNYPQIM</sequence>
<dbReference type="VEuPathDB" id="FungiDB:PSTT_01664"/>
<evidence type="ECO:0000313" key="2">
    <source>
        <dbReference type="Proteomes" id="UP000239156"/>
    </source>
</evidence>
<protein>
    <submittedName>
        <fullName evidence="1">Uncharacterized protein</fullName>
    </submittedName>
</protein>
<dbReference type="AlphaFoldDB" id="A0A2S4W2Q9"/>
<gene>
    <name evidence="1" type="ORF">PSTT_01664</name>
</gene>
<dbReference type="VEuPathDB" id="FungiDB:PSHT_01175"/>
<accession>A0A2S4W2Q9</accession>